<keyword evidence="2 12" id="KW-0235">DNA replication</keyword>
<dbReference type="PROSITE" id="PS51192">
    <property type="entry name" value="HELICASE_ATP_BIND_1"/>
    <property type="match status" value="1"/>
</dbReference>
<evidence type="ECO:0000256" key="2">
    <source>
        <dbReference type="ARBA" id="ARBA00022705"/>
    </source>
</evidence>
<evidence type="ECO:0000313" key="14">
    <source>
        <dbReference type="EMBL" id="AKJ94142.1"/>
    </source>
</evidence>
<evidence type="ECO:0000256" key="4">
    <source>
        <dbReference type="ARBA" id="ARBA00022741"/>
    </source>
</evidence>
<proteinExistence type="inferred from homology"/>
<dbReference type="InterPro" id="IPR011545">
    <property type="entry name" value="DEAD/DEAH_box_helicase_dom"/>
</dbReference>
<evidence type="ECO:0000259" key="13">
    <source>
        <dbReference type="PROSITE" id="PS51192"/>
    </source>
</evidence>
<keyword evidence="8 12" id="KW-0067">ATP-binding</keyword>
<keyword evidence="7 12" id="KW-0862">Zinc</keyword>
<dbReference type="FunFam" id="3.40.50.300:FF:000489">
    <property type="entry name" value="Primosome assembly protein PriA"/>
    <property type="match status" value="1"/>
</dbReference>
<name>A0A0G3G3T8_9GAMM</name>
<evidence type="ECO:0000256" key="5">
    <source>
        <dbReference type="ARBA" id="ARBA00022801"/>
    </source>
</evidence>
<dbReference type="GO" id="GO:0006302">
    <property type="term" value="P:double-strand break repair"/>
    <property type="evidence" value="ECO:0007669"/>
    <property type="project" value="InterPro"/>
</dbReference>
<keyword evidence="3 12" id="KW-0479">Metal-binding</keyword>
<gene>
    <name evidence="12" type="primary">priA</name>
    <name evidence="14" type="ORF">TVD_01595</name>
</gene>
<evidence type="ECO:0000256" key="3">
    <source>
        <dbReference type="ARBA" id="ARBA00022723"/>
    </source>
</evidence>
<dbReference type="InterPro" id="IPR041222">
    <property type="entry name" value="PriA_3primeBD"/>
</dbReference>
<feature type="binding site" evidence="12">
    <location>
        <position position="453"/>
    </location>
    <ligand>
        <name>Zn(2+)</name>
        <dbReference type="ChEBI" id="CHEBI:29105"/>
        <label>2</label>
    </ligand>
</feature>
<dbReference type="HAMAP" id="MF_00983">
    <property type="entry name" value="PriA"/>
    <property type="match status" value="1"/>
</dbReference>
<dbReference type="InterPro" id="IPR042115">
    <property type="entry name" value="PriA_3primeBD_sf"/>
</dbReference>
<dbReference type="InterPro" id="IPR040498">
    <property type="entry name" value="PriA_CRR"/>
</dbReference>
<dbReference type="PATRIC" id="fig|106634.4.peg.325"/>
<feature type="binding site" evidence="12">
    <location>
        <position position="484"/>
    </location>
    <ligand>
        <name>Zn(2+)</name>
        <dbReference type="ChEBI" id="CHEBI:29105"/>
        <label>1</label>
    </ligand>
</feature>
<feature type="domain" description="Helicase ATP-binding" evidence="13">
    <location>
        <begin position="219"/>
        <end position="385"/>
    </location>
</feature>
<dbReference type="GO" id="GO:1990077">
    <property type="term" value="C:primosome complex"/>
    <property type="evidence" value="ECO:0007669"/>
    <property type="project" value="UniProtKB-UniRule"/>
</dbReference>
<dbReference type="RefSeq" id="WP_047250637.1">
    <property type="nucleotide sequence ID" value="NZ_CP011367.1"/>
</dbReference>
<evidence type="ECO:0000256" key="6">
    <source>
        <dbReference type="ARBA" id="ARBA00022806"/>
    </source>
</evidence>
<dbReference type="OrthoDB" id="9759544at2"/>
<feature type="binding site" evidence="12">
    <location>
        <position position="487"/>
    </location>
    <ligand>
        <name>Zn(2+)</name>
        <dbReference type="ChEBI" id="CHEBI:29105"/>
        <label>1</label>
    </ligand>
</feature>
<evidence type="ECO:0000256" key="11">
    <source>
        <dbReference type="ARBA" id="ARBA00048988"/>
    </source>
</evidence>
<dbReference type="InterPro" id="IPR027417">
    <property type="entry name" value="P-loop_NTPase"/>
</dbReference>
<dbReference type="Pfam" id="PF00270">
    <property type="entry name" value="DEAD"/>
    <property type="match status" value="1"/>
</dbReference>
<evidence type="ECO:0000256" key="12">
    <source>
        <dbReference type="HAMAP-Rule" id="MF_00983"/>
    </source>
</evidence>
<dbReference type="GO" id="GO:0003677">
    <property type="term" value="F:DNA binding"/>
    <property type="evidence" value="ECO:0007669"/>
    <property type="project" value="UniProtKB-UniRule"/>
</dbReference>
<comment type="function">
    <text evidence="12">Initiates the restart of stalled replication forks, which reloads the replicative helicase on sites other than the origin of replication. Recognizes and binds to abandoned replication forks and remodels them to uncover a helicase loading site. Promotes assembly of the primosome at these replication forks.</text>
</comment>
<dbReference type="FunFam" id="3.40.1440.60:FF:000001">
    <property type="entry name" value="Primosomal protein N"/>
    <property type="match status" value="1"/>
</dbReference>
<dbReference type="AlphaFoldDB" id="A0A0G3G3T8"/>
<dbReference type="GO" id="GO:0016887">
    <property type="term" value="F:ATP hydrolysis activity"/>
    <property type="evidence" value="ECO:0007669"/>
    <property type="project" value="RHEA"/>
</dbReference>
<keyword evidence="10 12" id="KW-0413">Isomerase</keyword>
<dbReference type="Pfam" id="PF17764">
    <property type="entry name" value="PriA_3primeBD"/>
    <property type="match status" value="1"/>
</dbReference>
<dbReference type="GO" id="GO:0006270">
    <property type="term" value="P:DNA replication initiation"/>
    <property type="evidence" value="ECO:0007669"/>
    <property type="project" value="TreeGrafter"/>
</dbReference>
<dbReference type="SMART" id="SM00490">
    <property type="entry name" value="HELICc"/>
    <property type="match status" value="1"/>
</dbReference>
<dbReference type="EMBL" id="CP011367">
    <property type="protein sequence ID" value="AKJ94142.1"/>
    <property type="molecule type" value="Genomic_DNA"/>
</dbReference>
<sequence>MPAAPRIACIALDRPLDRLFDYSIPEDLTLAPGQRVRVPFGRGSTIGVVVELASTSEVAPGRLRAIQEAPEAEPILGPRLLELLQFGARYYHHPLGEALLGALPPALRHGDPLPALTPETLWRMTPAGSQALADGDARGRRQQAVLRALAHPGSTPHDSPALDRATLAAATGLQLAPRELRAFAERGWLEAITPDPKQPPPPNTSDHTLTAEQRAAVDALTPDTGVPLLLEGVTGSGKTEVYLQMAERVLARGRQVLFLIPEIALTPQLSARIQQRFPGQVALLHSGLSEGERLRAWESARQGQRRIVVGTRSALFTPLPDLGLIIVDEEHDSAFKQQDGFRYNARDLAIKRGQLEQAAVVLGSATPTLETLHAATTGRYAHARLATRPDGSQPPAVEAIDTRVHTPDEGLTAPLLDAMQQTLAAGHQCFLLLNRRGFARVLACDACGWVAECPDCDARLTIHAHNPRAVCHLCGHQEPRPQRCPQCGEALAQRGLGTQRLEQALARHYPTTPLIRLDRDSIRHKGALEEALDRIRQLDAAIVVGTQMLAKGHDFPQVGLVGVIDVDQGLFSVDLRATETTLQLIVQAAGRAGRGSGGGRVLLQTGHPDHPLIRGLNAANYPAMVAPLLEERAAAEMPPHGHLALVRVEAGDAETTRRHAERVATHLRNAAAEGLRVLGPAPAPRHRVNRRFREQILLQSTQRGPLHRALTRARHAWQTDDLPRGTRIAIDIDPVSLA</sequence>
<dbReference type="Gene3D" id="3.40.50.300">
    <property type="entry name" value="P-loop containing nucleotide triphosphate hydrolases"/>
    <property type="match status" value="2"/>
</dbReference>
<feature type="binding site" evidence="12">
    <location>
        <position position="474"/>
    </location>
    <ligand>
        <name>Zn(2+)</name>
        <dbReference type="ChEBI" id="CHEBI:29105"/>
        <label>2</label>
    </ligand>
</feature>
<dbReference type="GO" id="GO:0006310">
    <property type="term" value="P:DNA recombination"/>
    <property type="evidence" value="ECO:0007669"/>
    <property type="project" value="InterPro"/>
</dbReference>
<keyword evidence="9 12" id="KW-0238">DNA-binding</keyword>
<dbReference type="GO" id="GO:0006269">
    <property type="term" value="P:DNA replication, synthesis of primer"/>
    <property type="evidence" value="ECO:0007669"/>
    <property type="project" value="UniProtKB-KW"/>
</dbReference>
<dbReference type="GO" id="GO:0005524">
    <property type="term" value="F:ATP binding"/>
    <property type="evidence" value="ECO:0007669"/>
    <property type="project" value="UniProtKB-UniRule"/>
</dbReference>
<comment type="cofactor">
    <cofactor evidence="12">
        <name>Zn(2+)</name>
        <dbReference type="ChEBI" id="CHEBI:29105"/>
    </cofactor>
    <text evidence="12">Binds 2 zinc ions per subunit.</text>
</comment>
<accession>A0A0G3G3T8</accession>
<keyword evidence="5 12" id="KW-0378">Hydrolase</keyword>
<evidence type="ECO:0000256" key="8">
    <source>
        <dbReference type="ARBA" id="ARBA00022840"/>
    </source>
</evidence>
<feature type="binding site" evidence="12">
    <location>
        <position position="447"/>
    </location>
    <ligand>
        <name>Zn(2+)</name>
        <dbReference type="ChEBI" id="CHEBI:29105"/>
        <label>1</label>
    </ligand>
</feature>
<evidence type="ECO:0000256" key="1">
    <source>
        <dbReference type="ARBA" id="ARBA00022515"/>
    </source>
</evidence>
<keyword evidence="4 12" id="KW-0547">Nucleotide-binding</keyword>
<comment type="catalytic activity">
    <reaction evidence="11 12">
        <text>ATP + H2O = ADP + phosphate + H(+)</text>
        <dbReference type="Rhea" id="RHEA:13065"/>
        <dbReference type="ChEBI" id="CHEBI:15377"/>
        <dbReference type="ChEBI" id="CHEBI:15378"/>
        <dbReference type="ChEBI" id="CHEBI:30616"/>
        <dbReference type="ChEBI" id="CHEBI:43474"/>
        <dbReference type="ChEBI" id="CHEBI:456216"/>
        <dbReference type="EC" id="5.6.2.4"/>
    </reaction>
</comment>
<dbReference type="InterPro" id="IPR014001">
    <property type="entry name" value="Helicase_ATP-bd"/>
</dbReference>
<keyword evidence="15" id="KW-1185">Reference proteome</keyword>
<dbReference type="GO" id="GO:0043138">
    <property type="term" value="F:3'-5' DNA helicase activity"/>
    <property type="evidence" value="ECO:0007669"/>
    <property type="project" value="UniProtKB-EC"/>
</dbReference>
<dbReference type="PANTHER" id="PTHR30580">
    <property type="entry name" value="PRIMOSOMAL PROTEIN N"/>
    <property type="match status" value="1"/>
</dbReference>
<dbReference type="Proteomes" id="UP000064201">
    <property type="component" value="Chromosome"/>
</dbReference>
<dbReference type="InterPro" id="IPR041236">
    <property type="entry name" value="PriA_C"/>
</dbReference>
<evidence type="ECO:0000256" key="10">
    <source>
        <dbReference type="ARBA" id="ARBA00023235"/>
    </source>
</evidence>
<dbReference type="Pfam" id="PF18074">
    <property type="entry name" value="PriA_C"/>
    <property type="match status" value="1"/>
</dbReference>
<dbReference type="EC" id="5.6.2.4" evidence="12"/>
<comment type="subunit">
    <text evidence="12">Component of the replication restart primosome.</text>
</comment>
<evidence type="ECO:0000256" key="9">
    <source>
        <dbReference type="ARBA" id="ARBA00023125"/>
    </source>
</evidence>
<dbReference type="InterPro" id="IPR005259">
    <property type="entry name" value="PriA"/>
</dbReference>
<protein>
    <recommendedName>
        <fullName evidence="12">Replication restart protein PriA</fullName>
    </recommendedName>
    <alternativeName>
        <fullName evidence="12">ATP-dependent DNA helicase PriA</fullName>
        <ecNumber evidence="12">5.6.2.4</ecNumber>
    </alternativeName>
    <alternativeName>
        <fullName evidence="12">DNA 3'-5' helicase PriA</fullName>
    </alternativeName>
</protein>
<evidence type="ECO:0000256" key="7">
    <source>
        <dbReference type="ARBA" id="ARBA00022833"/>
    </source>
</evidence>
<reference evidence="14 15" key="1">
    <citation type="submission" date="2015-04" db="EMBL/GenBank/DDBJ databases">
        <title>Complete Sequence for the Genome of the Thioalkalivibrio versutus D301.</title>
        <authorList>
            <person name="Mu T."/>
            <person name="Zhou J."/>
            <person name="Xu X."/>
        </authorList>
    </citation>
    <scope>NUCLEOTIDE SEQUENCE [LARGE SCALE GENOMIC DNA]</scope>
    <source>
        <strain evidence="14 15">D301</strain>
    </source>
</reference>
<comment type="similarity">
    <text evidence="12">Belongs to the helicase family. PriA subfamily.</text>
</comment>
<keyword evidence="6 12" id="KW-0347">Helicase</keyword>
<dbReference type="PANTHER" id="PTHR30580:SF0">
    <property type="entry name" value="PRIMOSOMAL PROTEIN N"/>
    <property type="match status" value="1"/>
</dbReference>
<feature type="binding site" evidence="12">
    <location>
        <position position="471"/>
    </location>
    <ligand>
        <name>Zn(2+)</name>
        <dbReference type="ChEBI" id="CHEBI:29105"/>
        <label>2</label>
    </ligand>
</feature>
<dbReference type="STRING" id="106634.TVD_01595"/>
<comment type="catalytic activity">
    <reaction evidence="12">
        <text>Couples ATP hydrolysis with the unwinding of duplex DNA by translocating in the 3'-5' direction.</text>
        <dbReference type="EC" id="5.6.2.4"/>
    </reaction>
</comment>
<evidence type="ECO:0000313" key="15">
    <source>
        <dbReference type="Proteomes" id="UP000064201"/>
    </source>
</evidence>
<feature type="binding site" evidence="12">
    <location>
        <position position="444"/>
    </location>
    <ligand>
        <name>Zn(2+)</name>
        <dbReference type="ChEBI" id="CHEBI:29105"/>
        <label>1</label>
    </ligand>
</feature>
<dbReference type="KEGG" id="tvr:TVD_01595"/>
<dbReference type="Gene3D" id="3.40.1440.60">
    <property type="entry name" value="PriA, 3(prime) DNA-binding domain"/>
    <property type="match status" value="1"/>
</dbReference>
<keyword evidence="1 12" id="KW-0639">Primosome</keyword>
<dbReference type="CDD" id="cd17929">
    <property type="entry name" value="DEXHc_priA"/>
    <property type="match status" value="1"/>
</dbReference>
<dbReference type="NCBIfam" id="TIGR00595">
    <property type="entry name" value="priA"/>
    <property type="match status" value="1"/>
</dbReference>
<dbReference type="InterPro" id="IPR001650">
    <property type="entry name" value="Helicase_C-like"/>
</dbReference>
<dbReference type="NCBIfam" id="NF004067">
    <property type="entry name" value="PRK05580.1-4"/>
    <property type="match status" value="1"/>
</dbReference>
<dbReference type="SMART" id="SM00487">
    <property type="entry name" value="DEXDc"/>
    <property type="match status" value="1"/>
</dbReference>
<organism evidence="14 15">
    <name type="scientific">Thioalkalivibrio versutus</name>
    <dbReference type="NCBI Taxonomy" id="106634"/>
    <lineage>
        <taxon>Bacteria</taxon>
        <taxon>Pseudomonadati</taxon>
        <taxon>Pseudomonadota</taxon>
        <taxon>Gammaproteobacteria</taxon>
        <taxon>Chromatiales</taxon>
        <taxon>Ectothiorhodospiraceae</taxon>
        <taxon>Thioalkalivibrio</taxon>
    </lineage>
</organism>
<feature type="binding site" evidence="12">
    <location>
        <position position="456"/>
    </location>
    <ligand>
        <name>Zn(2+)</name>
        <dbReference type="ChEBI" id="CHEBI:29105"/>
        <label>2</label>
    </ligand>
</feature>
<dbReference type="GO" id="GO:0008270">
    <property type="term" value="F:zinc ion binding"/>
    <property type="evidence" value="ECO:0007669"/>
    <property type="project" value="UniProtKB-UniRule"/>
</dbReference>
<dbReference type="Pfam" id="PF18319">
    <property type="entry name" value="Zn_ribbon_PriA"/>
    <property type="match status" value="1"/>
</dbReference>
<dbReference type="SUPFAM" id="SSF52540">
    <property type="entry name" value="P-loop containing nucleoside triphosphate hydrolases"/>
    <property type="match status" value="2"/>
</dbReference>